<reference evidence="12 13" key="1">
    <citation type="journal article" date="2019" name="PLoS Pathog.">
        <title>Genome sequence of the bovine parasite Schistosoma bovis Tanzania.</title>
        <authorList>
            <person name="Oey H."/>
            <person name="Zakrzewski M."/>
            <person name="Gobert G."/>
            <person name="Gravermann K."/>
            <person name="Stoye J."/>
            <person name="Jones M."/>
            <person name="Mcmanus D."/>
            <person name="Krause L."/>
        </authorList>
    </citation>
    <scope>NUCLEOTIDE SEQUENCE [LARGE SCALE GENOMIC DNA]</scope>
    <source>
        <strain evidence="12 13">TAN1997</strain>
    </source>
</reference>
<evidence type="ECO:0000256" key="11">
    <source>
        <dbReference type="SAM" id="MobiDB-lite"/>
    </source>
</evidence>
<dbReference type="GO" id="GO:0016758">
    <property type="term" value="F:hexosyltransferase activity"/>
    <property type="evidence" value="ECO:0007669"/>
    <property type="project" value="InterPro"/>
</dbReference>
<keyword evidence="8 10" id="KW-0333">Golgi apparatus</keyword>
<evidence type="ECO:0000256" key="7">
    <source>
        <dbReference type="ARBA" id="ARBA00022989"/>
    </source>
</evidence>
<feature type="compositionally biased region" description="Basic residues" evidence="11">
    <location>
        <begin position="100"/>
        <end position="120"/>
    </location>
</feature>
<evidence type="ECO:0000313" key="13">
    <source>
        <dbReference type="Proteomes" id="UP000290809"/>
    </source>
</evidence>
<keyword evidence="6 10" id="KW-0735">Signal-anchor</keyword>
<evidence type="ECO:0000256" key="4">
    <source>
        <dbReference type="ARBA" id="ARBA00022679"/>
    </source>
</evidence>
<keyword evidence="5 10" id="KW-0812">Transmembrane</keyword>
<evidence type="ECO:0000256" key="6">
    <source>
        <dbReference type="ARBA" id="ARBA00022968"/>
    </source>
</evidence>
<name>A0A430QAQ8_SCHBO</name>
<dbReference type="STRING" id="6184.A0A430QAQ8"/>
<keyword evidence="9 10" id="KW-0472">Membrane</keyword>
<gene>
    <name evidence="12" type="ORF">DC041_0010942</name>
</gene>
<accession>A0A430QAQ8</accession>
<keyword evidence="13" id="KW-1185">Reference proteome</keyword>
<evidence type="ECO:0000256" key="9">
    <source>
        <dbReference type="ARBA" id="ARBA00023136"/>
    </source>
</evidence>
<feature type="transmembrane region" description="Helical" evidence="10">
    <location>
        <begin position="29"/>
        <end position="50"/>
    </location>
</feature>
<dbReference type="GO" id="GO:0006493">
    <property type="term" value="P:protein O-linked glycosylation"/>
    <property type="evidence" value="ECO:0007669"/>
    <property type="project" value="TreeGrafter"/>
</dbReference>
<organism evidence="12 13">
    <name type="scientific">Schistosoma bovis</name>
    <name type="common">Blood fluke</name>
    <dbReference type="NCBI Taxonomy" id="6184"/>
    <lineage>
        <taxon>Eukaryota</taxon>
        <taxon>Metazoa</taxon>
        <taxon>Spiralia</taxon>
        <taxon>Lophotrochozoa</taxon>
        <taxon>Platyhelminthes</taxon>
        <taxon>Trematoda</taxon>
        <taxon>Digenea</taxon>
        <taxon>Strigeidida</taxon>
        <taxon>Schistosomatoidea</taxon>
        <taxon>Schistosomatidae</taxon>
        <taxon>Schistosoma</taxon>
    </lineage>
</organism>
<dbReference type="EMBL" id="QMKO01002103">
    <property type="protein sequence ID" value="RTG84780.1"/>
    <property type="molecule type" value="Genomic_DNA"/>
</dbReference>
<evidence type="ECO:0000256" key="10">
    <source>
        <dbReference type="RuleBase" id="RU363063"/>
    </source>
</evidence>
<dbReference type="EC" id="2.4.1.-" evidence="10"/>
<comment type="subcellular location">
    <subcellularLocation>
        <location evidence="1 10">Golgi apparatus membrane</location>
        <topology evidence="1 10">Single-pass type II membrane protein</topology>
    </subcellularLocation>
</comment>
<dbReference type="GO" id="GO:0000139">
    <property type="term" value="C:Golgi membrane"/>
    <property type="evidence" value="ECO:0007669"/>
    <property type="project" value="UniProtKB-SubCell"/>
</dbReference>
<dbReference type="AlphaFoldDB" id="A0A430QAQ8"/>
<evidence type="ECO:0000256" key="1">
    <source>
        <dbReference type="ARBA" id="ARBA00004323"/>
    </source>
</evidence>
<keyword evidence="7 10" id="KW-1133">Transmembrane helix</keyword>
<dbReference type="PANTHER" id="PTHR11214">
    <property type="entry name" value="BETA-1,3-N-ACETYLGLUCOSAMINYLTRANSFERASE"/>
    <property type="match status" value="1"/>
</dbReference>
<protein>
    <recommendedName>
        <fullName evidence="10">Hexosyltransferase</fullName>
        <ecNumber evidence="10">2.4.1.-</ecNumber>
    </recommendedName>
</protein>
<comment type="similarity">
    <text evidence="2 10">Belongs to the glycosyltransferase 31 family.</text>
</comment>
<evidence type="ECO:0000256" key="2">
    <source>
        <dbReference type="ARBA" id="ARBA00008661"/>
    </source>
</evidence>
<proteinExistence type="inferred from homology"/>
<evidence type="ECO:0000313" key="12">
    <source>
        <dbReference type="EMBL" id="RTG84780.1"/>
    </source>
</evidence>
<evidence type="ECO:0000256" key="8">
    <source>
        <dbReference type="ARBA" id="ARBA00023034"/>
    </source>
</evidence>
<evidence type="ECO:0000256" key="3">
    <source>
        <dbReference type="ARBA" id="ARBA00022676"/>
    </source>
</evidence>
<dbReference type="PANTHER" id="PTHR11214:SF3">
    <property type="entry name" value="BETA-1,3-GALACTOSYLTRANSFERASE 6"/>
    <property type="match status" value="1"/>
</dbReference>
<feature type="region of interest" description="Disordered" evidence="11">
    <location>
        <begin position="99"/>
        <end position="120"/>
    </location>
</feature>
<dbReference type="InterPro" id="IPR002659">
    <property type="entry name" value="Glyco_trans_31"/>
</dbReference>
<comment type="caution">
    <text evidence="12">The sequence shown here is derived from an EMBL/GenBank/DDBJ whole genome shotgun (WGS) entry which is preliminary data.</text>
</comment>
<keyword evidence="4" id="KW-0808">Transferase</keyword>
<dbReference type="Proteomes" id="UP000290809">
    <property type="component" value="Unassembled WGS sequence"/>
</dbReference>
<evidence type="ECO:0000256" key="5">
    <source>
        <dbReference type="ARBA" id="ARBA00022692"/>
    </source>
</evidence>
<sequence>MKLLNQIRNITLLMYHKFHNLFNSNNKSLAYFIIIMFITILYYSILMKLINPEVTYIIAPTSSGVFIQLTNNSLSANYTTEIVTHRITSSTPIITTKTFHPQRRHHHHHHHRRRPRYGHKKMRLRKVKSLNIIKSKFQVHSRLNWKNKKNNDVLSQKFFPPLYLNHSFCLNQSNFHIDNEKYIKLKKYRQIINLPNVLRVFNISQWFKIKPTICQSSKINLLIIIFSPIIDHSIRYKIRQTWGSIKYILSDTIINKQYFNGLNIIEHLFIVNITKYKFKQNSIHIQNLLKEAQYEKDILILCLNHLQNNLASLYLLTSEFLLNSCKHSIDFVLFINQDLFPNLNALIQYTNSKLLHLTSNTLKQNHNPSIYCIPMIQKHIEYNKRFNNLYKNNLPIWQGNIYPTYCDIKTGGFLLLFKTMKQWYTCSHLYIPFNPIQVYLTGFIRYIAKIDIENYWINYWSISNLLPSVSLNKKSKKYLFFQKSINQNNRVWKSVFRATLS</sequence>
<keyword evidence="3 10" id="KW-0328">Glycosyltransferase</keyword>